<evidence type="ECO:0000256" key="4">
    <source>
        <dbReference type="ARBA" id="ARBA00022801"/>
    </source>
</evidence>
<comment type="pathway">
    <text evidence="2 6">Glycan biosynthesis; trehalose biosynthesis.</text>
</comment>
<dbReference type="Proteomes" id="UP000294947">
    <property type="component" value="Unassembled WGS sequence"/>
</dbReference>
<evidence type="ECO:0000256" key="6">
    <source>
        <dbReference type="RuleBase" id="RU361117"/>
    </source>
</evidence>
<keyword evidence="4 6" id="KW-0378">Hydrolase</keyword>
<keyword evidence="8" id="KW-1185">Reference proteome</keyword>
<protein>
    <recommendedName>
        <fullName evidence="6">Trehalose 6-phosphate phosphatase</fullName>
        <ecNumber evidence="6">3.1.3.12</ecNumber>
    </recommendedName>
</protein>
<dbReference type="SFLD" id="SFLDG01129">
    <property type="entry name" value="C1.5:_HAD__Beta-PGM__Phosphata"/>
    <property type="match status" value="1"/>
</dbReference>
<dbReference type="Gene3D" id="1.10.150.240">
    <property type="entry name" value="Putative phosphatase, domain 2"/>
    <property type="match status" value="1"/>
</dbReference>
<dbReference type="NCBIfam" id="TIGR00685">
    <property type="entry name" value="T6PP"/>
    <property type="match status" value="1"/>
</dbReference>
<dbReference type="InterPro" id="IPR003337">
    <property type="entry name" value="Trehalose_PPase"/>
</dbReference>
<dbReference type="EC" id="3.1.3.12" evidence="6"/>
<sequence length="522" mass="55885">MAATSIDPLRHRAVLFDLDGVLADTATVHATAWQRLFDGYLAERAPAPAEDHLPFTGDDYLRHVDGKPRVDGVRDFLRSRGIRLPLGSAGDAAGQETCHGLGKLKDGYFRDALDAQGVAVFDDAIALIDSLHRHGVWTAVISASRNCAAVLERAGIAHLFGVRVDGVVAEELGLPGKPDPAVLFEAARRLGVRPSSCAVVEDSEPGVDAARSGGFALVVGVARSGPPTRLLGADVVVSSLADVAVAGSGERRLSDVPDALDGWAEIADRLRGHRPAVLLDFDGTLAPIRDDPTAVALPAGTGEVLRVLARHCPVAVISGRDLRDLRERVRVEDAWCAGSHGFELAGPDGTSVVQQSGETALPDLDEAERLLSTELRPVAGALVDRKRFAVAVHYRNVRPDEVERVISIARRIGDARPGLRTTHGRRVVELLPDIDWNKGRALRWLLDRIGLVGHDVVPVFAGDDYTDEDALREVHDDGIGIVVLSAEHGDRLTWARYSVDGPRSLCALLSRIASLVQEGNPS</sequence>
<dbReference type="PANTHER" id="PTHR43768:SF3">
    <property type="entry name" value="TREHALOSE 6-PHOSPHATE PHOSPHATASE"/>
    <property type="match status" value="1"/>
</dbReference>
<dbReference type="NCBIfam" id="TIGR01484">
    <property type="entry name" value="HAD-SF-IIB"/>
    <property type="match status" value="1"/>
</dbReference>
<dbReference type="Gene3D" id="3.40.50.1000">
    <property type="entry name" value="HAD superfamily/HAD-like"/>
    <property type="match status" value="2"/>
</dbReference>
<comment type="similarity">
    <text evidence="3 6">Belongs to the trehalose phosphatase family.</text>
</comment>
<keyword evidence="6" id="KW-0460">Magnesium</keyword>
<accession>A0A4R4YIZ3</accession>
<comment type="catalytic activity">
    <reaction evidence="1 6">
        <text>alpha,alpha-trehalose 6-phosphate + H2O = alpha,alpha-trehalose + phosphate</text>
        <dbReference type="Rhea" id="RHEA:23420"/>
        <dbReference type="ChEBI" id="CHEBI:15377"/>
        <dbReference type="ChEBI" id="CHEBI:16551"/>
        <dbReference type="ChEBI" id="CHEBI:43474"/>
        <dbReference type="ChEBI" id="CHEBI:58429"/>
        <dbReference type="EC" id="3.1.3.12"/>
    </reaction>
</comment>
<dbReference type="InterPro" id="IPR023214">
    <property type="entry name" value="HAD_sf"/>
</dbReference>
<gene>
    <name evidence="7" type="primary">otsB</name>
    <name evidence="7" type="ORF">E1288_24480</name>
</gene>
<dbReference type="UniPathway" id="UPA00299"/>
<dbReference type="AlphaFoldDB" id="A0A4R4YIZ3"/>
<comment type="function">
    <text evidence="5 6">Removes the phosphate from trehalose 6-phosphate to produce free trehalose.</text>
</comment>
<dbReference type="InterPro" id="IPR006439">
    <property type="entry name" value="HAD-SF_hydro_IA"/>
</dbReference>
<comment type="caution">
    <text evidence="7">The sequence shown here is derived from an EMBL/GenBank/DDBJ whole genome shotgun (WGS) entry which is preliminary data.</text>
</comment>
<dbReference type="InterPro" id="IPR023198">
    <property type="entry name" value="PGP-like_dom2"/>
</dbReference>
<dbReference type="GO" id="GO:0004805">
    <property type="term" value="F:trehalose-phosphatase activity"/>
    <property type="evidence" value="ECO:0007669"/>
    <property type="project" value="UniProtKB-EC"/>
</dbReference>
<evidence type="ECO:0000313" key="7">
    <source>
        <dbReference type="EMBL" id="TDD44280.1"/>
    </source>
</evidence>
<dbReference type="RefSeq" id="WP_132488870.1">
    <property type="nucleotide sequence ID" value="NZ_SMKW01000034.1"/>
</dbReference>
<evidence type="ECO:0000256" key="2">
    <source>
        <dbReference type="ARBA" id="ARBA00005199"/>
    </source>
</evidence>
<dbReference type="NCBIfam" id="TIGR01509">
    <property type="entry name" value="HAD-SF-IA-v3"/>
    <property type="match status" value="1"/>
</dbReference>
<evidence type="ECO:0000256" key="1">
    <source>
        <dbReference type="ARBA" id="ARBA00000500"/>
    </source>
</evidence>
<evidence type="ECO:0000313" key="8">
    <source>
        <dbReference type="Proteomes" id="UP000294947"/>
    </source>
</evidence>
<evidence type="ECO:0000256" key="5">
    <source>
        <dbReference type="ARBA" id="ARBA00024179"/>
    </source>
</evidence>
<reference evidence="7 8" key="1">
    <citation type="submission" date="2019-03" db="EMBL/GenBank/DDBJ databases">
        <title>Draft genome sequences of novel Actinobacteria.</title>
        <authorList>
            <person name="Sahin N."/>
            <person name="Ay H."/>
            <person name="Saygin H."/>
        </authorList>
    </citation>
    <scope>NUCLEOTIDE SEQUENCE [LARGE SCALE GENOMIC DNA]</scope>
    <source>
        <strain evidence="7 8">7K502</strain>
    </source>
</reference>
<dbReference type="InterPro" id="IPR044651">
    <property type="entry name" value="OTSB-like"/>
</dbReference>
<evidence type="ECO:0000256" key="3">
    <source>
        <dbReference type="ARBA" id="ARBA00008770"/>
    </source>
</evidence>
<dbReference type="Gene3D" id="3.30.70.1020">
    <property type="entry name" value="Trehalose-6-phosphate phosphatase related protein, domain 2"/>
    <property type="match status" value="1"/>
</dbReference>
<name>A0A4R4YIZ3_9PSEU</name>
<dbReference type="EMBL" id="SMKW01000034">
    <property type="protein sequence ID" value="TDD44280.1"/>
    <property type="molecule type" value="Genomic_DNA"/>
</dbReference>
<dbReference type="SUPFAM" id="SSF56784">
    <property type="entry name" value="HAD-like"/>
    <property type="match status" value="2"/>
</dbReference>
<dbReference type="SFLD" id="SFLDS00003">
    <property type="entry name" value="Haloacid_Dehalogenase"/>
    <property type="match status" value="1"/>
</dbReference>
<dbReference type="GO" id="GO:0046872">
    <property type="term" value="F:metal ion binding"/>
    <property type="evidence" value="ECO:0007669"/>
    <property type="project" value="UniProtKB-KW"/>
</dbReference>
<keyword evidence="6" id="KW-0479">Metal-binding</keyword>
<comment type="cofactor">
    <cofactor evidence="6">
        <name>Mg(2+)</name>
        <dbReference type="ChEBI" id="CHEBI:18420"/>
    </cofactor>
</comment>
<dbReference type="GO" id="GO:0005992">
    <property type="term" value="P:trehalose biosynthetic process"/>
    <property type="evidence" value="ECO:0007669"/>
    <property type="project" value="UniProtKB-UniPathway"/>
</dbReference>
<dbReference type="OrthoDB" id="9797743at2"/>
<organism evidence="7 8">
    <name type="scientific">Saccharopolyspora elongata</name>
    <dbReference type="NCBI Taxonomy" id="2530387"/>
    <lineage>
        <taxon>Bacteria</taxon>
        <taxon>Bacillati</taxon>
        <taxon>Actinomycetota</taxon>
        <taxon>Actinomycetes</taxon>
        <taxon>Pseudonocardiales</taxon>
        <taxon>Pseudonocardiaceae</taxon>
        <taxon>Saccharopolyspora</taxon>
    </lineage>
</organism>
<dbReference type="PANTHER" id="PTHR43768">
    <property type="entry name" value="TREHALOSE 6-PHOSPHATE PHOSPHATASE"/>
    <property type="match status" value="1"/>
</dbReference>
<dbReference type="InterPro" id="IPR036412">
    <property type="entry name" value="HAD-like_sf"/>
</dbReference>
<dbReference type="InterPro" id="IPR006379">
    <property type="entry name" value="HAD-SF_hydro_IIB"/>
</dbReference>
<dbReference type="Pfam" id="PF00702">
    <property type="entry name" value="Hydrolase"/>
    <property type="match status" value="1"/>
</dbReference>
<dbReference type="Pfam" id="PF02358">
    <property type="entry name" value="Trehalose_PPase"/>
    <property type="match status" value="1"/>
</dbReference>
<proteinExistence type="inferred from homology"/>